<feature type="transmembrane region" description="Helical" evidence="7">
    <location>
        <begin position="141"/>
        <end position="163"/>
    </location>
</feature>
<evidence type="ECO:0000313" key="10">
    <source>
        <dbReference type="Proteomes" id="UP001259347"/>
    </source>
</evidence>
<evidence type="ECO:0000256" key="4">
    <source>
        <dbReference type="ARBA" id="ARBA00022692"/>
    </source>
</evidence>
<keyword evidence="10" id="KW-1185">Reference proteome</keyword>
<evidence type="ECO:0000256" key="6">
    <source>
        <dbReference type="ARBA" id="ARBA00023136"/>
    </source>
</evidence>
<keyword evidence="4 7" id="KW-0812">Transmembrane</keyword>
<feature type="transmembrane region" description="Helical" evidence="7">
    <location>
        <begin position="12"/>
        <end position="30"/>
    </location>
</feature>
<dbReference type="PANTHER" id="PTHR43163">
    <property type="entry name" value="DIPEPTIDE TRANSPORT SYSTEM PERMEASE PROTEIN DPPB-RELATED"/>
    <property type="match status" value="1"/>
</dbReference>
<keyword evidence="6 7" id="KW-0472">Membrane</keyword>
<feature type="transmembrane region" description="Helical" evidence="7">
    <location>
        <begin position="175"/>
        <end position="198"/>
    </location>
</feature>
<dbReference type="Pfam" id="PF19300">
    <property type="entry name" value="BPD_transp_1_N"/>
    <property type="match status" value="1"/>
</dbReference>
<evidence type="ECO:0000256" key="2">
    <source>
        <dbReference type="ARBA" id="ARBA00022448"/>
    </source>
</evidence>
<comment type="similarity">
    <text evidence="7">Belongs to the binding-protein-dependent transport system permease family.</text>
</comment>
<feature type="transmembrane region" description="Helical" evidence="7">
    <location>
        <begin position="238"/>
        <end position="259"/>
    </location>
</feature>
<dbReference type="Gene3D" id="1.10.3720.10">
    <property type="entry name" value="MetI-like"/>
    <property type="match status" value="1"/>
</dbReference>
<sequence>MIRYVAFRLLQGLFVVWAAFTVCFVILYLLPSDPAEIIANKGVEQGGEPDPAQLAQLRSELGLDRPILVQYISQIGGFLVGSWGRSFANGKPVIDLIAGAFPGTATIALFALIVGTVIGGVIALAAAYTRSARLRSILETLPSLGASLPTFWVALLLMDLFAFRLRILPPLGSEGAATMVLPTLALAVPVAAAVGQVLTRGLLTAMDEPYVDVAVAKGLGRLRLLTVHVLRASALPALTILGVLVGQLLAGAVVVETVFARQGFGRLINEAVSSQDIPLVLGLVVFSAIVFVIVTLVVDVLYVVVDPRLRVQVRRRRSQPIGAGGIS</sequence>
<accession>A0ABU1SFJ7</accession>
<comment type="caution">
    <text evidence="9">The sequence shown here is derived from an EMBL/GenBank/DDBJ whole genome shotgun (WGS) entry which is preliminary data.</text>
</comment>
<protein>
    <submittedName>
        <fullName evidence="9">Peptide/nickel transport system permease protein</fullName>
    </submittedName>
</protein>
<reference evidence="9 10" key="1">
    <citation type="submission" date="2023-07" db="EMBL/GenBank/DDBJ databases">
        <title>Sorghum-associated microbial communities from plants grown in Nebraska, USA.</title>
        <authorList>
            <person name="Schachtman D."/>
        </authorList>
    </citation>
    <scope>NUCLEOTIDE SEQUENCE [LARGE SCALE GENOMIC DNA]</scope>
    <source>
        <strain evidence="9 10">2980</strain>
    </source>
</reference>
<dbReference type="CDD" id="cd06261">
    <property type="entry name" value="TM_PBP2"/>
    <property type="match status" value="1"/>
</dbReference>
<gene>
    <name evidence="9" type="ORF">J2Y69_002981</name>
</gene>
<evidence type="ECO:0000256" key="3">
    <source>
        <dbReference type="ARBA" id="ARBA00022475"/>
    </source>
</evidence>
<evidence type="ECO:0000313" key="9">
    <source>
        <dbReference type="EMBL" id="MDR6868365.1"/>
    </source>
</evidence>
<keyword evidence="5 7" id="KW-1133">Transmembrane helix</keyword>
<dbReference type="RefSeq" id="WP_310022107.1">
    <property type="nucleotide sequence ID" value="NZ_JAVDUM010000014.1"/>
</dbReference>
<organism evidence="9 10">
    <name type="scientific">Microbacterium resistens</name>
    <dbReference type="NCBI Taxonomy" id="156977"/>
    <lineage>
        <taxon>Bacteria</taxon>
        <taxon>Bacillati</taxon>
        <taxon>Actinomycetota</taxon>
        <taxon>Actinomycetes</taxon>
        <taxon>Micrococcales</taxon>
        <taxon>Microbacteriaceae</taxon>
        <taxon>Microbacterium</taxon>
    </lineage>
</organism>
<dbReference type="Pfam" id="PF00528">
    <property type="entry name" value="BPD_transp_1"/>
    <property type="match status" value="1"/>
</dbReference>
<name>A0ABU1SFJ7_9MICO</name>
<evidence type="ECO:0000256" key="5">
    <source>
        <dbReference type="ARBA" id="ARBA00022989"/>
    </source>
</evidence>
<evidence type="ECO:0000256" key="1">
    <source>
        <dbReference type="ARBA" id="ARBA00004651"/>
    </source>
</evidence>
<evidence type="ECO:0000259" key="8">
    <source>
        <dbReference type="PROSITE" id="PS50928"/>
    </source>
</evidence>
<evidence type="ECO:0000256" key="7">
    <source>
        <dbReference type="RuleBase" id="RU363032"/>
    </source>
</evidence>
<dbReference type="Proteomes" id="UP001259347">
    <property type="component" value="Unassembled WGS sequence"/>
</dbReference>
<dbReference type="EMBL" id="JAVDUM010000014">
    <property type="protein sequence ID" value="MDR6868365.1"/>
    <property type="molecule type" value="Genomic_DNA"/>
</dbReference>
<comment type="subcellular location">
    <subcellularLocation>
        <location evidence="1 7">Cell membrane</location>
        <topology evidence="1 7">Multi-pass membrane protein</topology>
    </subcellularLocation>
</comment>
<dbReference type="InterPro" id="IPR000515">
    <property type="entry name" value="MetI-like"/>
</dbReference>
<proteinExistence type="inferred from homology"/>
<feature type="transmembrane region" description="Helical" evidence="7">
    <location>
        <begin position="107"/>
        <end position="129"/>
    </location>
</feature>
<dbReference type="SUPFAM" id="SSF161098">
    <property type="entry name" value="MetI-like"/>
    <property type="match status" value="1"/>
</dbReference>
<keyword evidence="3" id="KW-1003">Cell membrane</keyword>
<keyword evidence="2 7" id="KW-0813">Transport</keyword>
<dbReference type="InterPro" id="IPR045621">
    <property type="entry name" value="BPD_transp_1_N"/>
</dbReference>
<feature type="transmembrane region" description="Helical" evidence="7">
    <location>
        <begin position="279"/>
        <end position="305"/>
    </location>
</feature>
<feature type="domain" description="ABC transmembrane type-1" evidence="8">
    <location>
        <begin position="101"/>
        <end position="302"/>
    </location>
</feature>
<dbReference type="PANTHER" id="PTHR43163:SF6">
    <property type="entry name" value="DIPEPTIDE TRANSPORT SYSTEM PERMEASE PROTEIN DPPB-RELATED"/>
    <property type="match status" value="1"/>
</dbReference>
<dbReference type="InterPro" id="IPR035906">
    <property type="entry name" value="MetI-like_sf"/>
</dbReference>
<dbReference type="PROSITE" id="PS50928">
    <property type="entry name" value="ABC_TM1"/>
    <property type="match status" value="1"/>
</dbReference>